<gene>
    <name evidence="2" type="ORF">EI546_15645</name>
</gene>
<sequence>MKKFIIIFFGAVLVITAVFFAFVYYVPYSEGTRAGELIQFSHRGVLIKTWEGEISQGISGAQIFSFSVLDEDKDVIDKLKEYQGSYVKVTYVQRYTSFAIWGETKFFVTSVEKENSSHFNRDY</sequence>
<reference evidence="2 3" key="1">
    <citation type="submission" date="2019-01" db="EMBL/GenBank/DDBJ databases">
        <title>Complete genome sequencing of Aequorivita sp. H23M31.</title>
        <authorList>
            <person name="Bae J.-W."/>
        </authorList>
    </citation>
    <scope>NUCLEOTIDE SEQUENCE [LARGE SCALE GENOMIC DNA]</scope>
    <source>
        <strain evidence="2 3">H23M31</strain>
    </source>
</reference>
<proteinExistence type="predicted"/>
<protein>
    <submittedName>
        <fullName evidence="2">6-phosphogluconate dehydrogenase</fullName>
    </submittedName>
</protein>
<keyword evidence="3" id="KW-1185">Reference proteome</keyword>
<keyword evidence="1" id="KW-0472">Membrane</keyword>
<dbReference type="OrthoDB" id="9794557at2"/>
<evidence type="ECO:0000313" key="2">
    <source>
        <dbReference type="EMBL" id="QAA83058.1"/>
    </source>
</evidence>
<feature type="transmembrane region" description="Helical" evidence="1">
    <location>
        <begin position="6"/>
        <end position="26"/>
    </location>
</feature>
<dbReference type="RefSeq" id="WP_128251421.1">
    <property type="nucleotide sequence ID" value="NZ_CP034951.1"/>
</dbReference>
<evidence type="ECO:0000313" key="3">
    <source>
        <dbReference type="Proteomes" id="UP000285517"/>
    </source>
</evidence>
<dbReference type="AlphaFoldDB" id="A0A410G6Y3"/>
<name>A0A410G6Y3_9FLAO</name>
<evidence type="ECO:0000256" key="1">
    <source>
        <dbReference type="SAM" id="Phobius"/>
    </source>
</evidence>
<organism evidence="2 3">
    <name type="scientific">Aequorivita ciconiae</name>
    <dbReference type="NCBI Taxonomy" id="2494375"/>
    <lineage>
        <taxon>Bacteria</taxon>
        <taxon>Pseudomonadati</taxon>
        <taxon>Bacteroidota</taxon>
        <taxon>Flavobacteriia</taxon>
        <taxon>Flavobacteriales</taxon>
        <taxon>Flavobacteriaceae</taxon>
        <taxon>Aequorivita</taxon>
    </lineage>
</organism>
<keyword evidence="1" id="KW-1133">Transmembrane helix</keyword>
<accession>A0A410G6Y3</accession>
<keyword evidence="1" id="KW-0812">Transmembrane</keyword>
<dbReference type="Proteomes" id="UP000285517">
    <property type="component" value="Chromosome"/>
</dbReference>
<dbReference type="KEGG" id="aev:EI546_15645"/>
<dbReference type="EMBL" id="CP034951">
    <property type="protein sequence ID" value="QAA83058.1"/>
    <property type="molecule type" value="Genomic_DNA"/>
</dbReference>